<proteinExistence type="predicted"/>
<feature type="compositionally biased region" description="Basic and acidic residues" evidence="1">
    <location>
        <begin position="247"/>
        <end position="276"/>
    </location>
</feature>
<comment type="caution">
    <text evidence="2">The sequence shown here is derived from an EMBL/GenBank/DDBJ whole genome shotgun (WGS) entry which is preliminary data.</text>
</comment>
<name>A0AAE0ZWB8_9GAST</name>
<feature type="compositionally biased region" description="Polar residues" evidence="1">
    <location>
        <begin position="486"/>
        <end position="497"/>
    </location>
</feature>
<feature type="compositionally biased region" description="Polar residues" evidence="1">
    <location>
        <begin position="952"/>
        <end position="961"/>
    </location>
</feature>
<feature type="region of interest" description="Disordered" evidence="1">
    <location>
        <begin position="1131"/>
        <end position="1170"/>
    </location>
</feature>
<feature type="compositionally biased region" description="Basic residues" evidence="1">
    <location>
        <begin position="185"/>
        <end position="195"/>
    </location>
</feature>
<dbReference type="Proteomes" id="UP001283361">
    <property type="component" value="Unassembled WGS sequence"/>
</dbReference>
<sequence>MQASINTKRLNKLALLLNSAQKKVNQMWKQMSQSGMKNGSSKPVVIPKSAKFLITQALKACSEKKKADGQDNSGGDESDAACKDKDPCEGNSSDSENGYEEENEESDFDDVSDMDLSNEPPLAVPQHPTVNKTSKNNHSSESVDGLNGSEEKKKPNALSKKSPRKSDSCNEADNKKAKSSSPKKLSIHSVKRSKSRASSDLAKKKSISNTTDSEGEDGITAGNSNKTPNKVSPLKNSMSNKSKKKISVREGISDRIDEIKKSLPPDENENNLKVKENGNPTEKLTEVTDGKTIVSSSQAERNRIKVDSSSEESSLCSLHSDGETMLSDPGSDHGKTQQLPSKQQKPKKLSPDTKNKERPEHGTGNPEQTENSVPPVSFPPRLSSSSSSVESEGDEEGSSRGLPSRQSSVEDNVVPGCNPDGTQDVEDAGCRDNVTLQDIFSFMSSVSPLSPMPPTPCPRSRTQSEATSVEDGELMPSKSESKASEDQQTASSLLQDQHSGRLKINNDGADGLDIPKNSADLNNVQSEISDENNGDFSEEGAGGDDIENSTAADLKQSSGFTLSETSLSSVSTETKQFRVVVSVGSMGVSAGENMSETPTKDANQEETCVAGAGSENGDVKKTEASSKKLKAPLLLRQKKMRESLGFIPTDSIANEENLLSSSNSNGQSEERKMESYNKRQNQTSLASAQNSGNQCFMTSAEPTEFQNERESKGSIVKRMNGSEDNHGSMDSSHHLSHRSPKEGNPVSKRESGCITTRLSCADKEETLEKSSQDVKEDENNSSAHVPQDSCPLIEFYVIKSPTLASVGKQVKSQHSSNKMEISSEEKVMGDTISVEEGKSLDLCPNKMLEISDKVIASPPKMVRRRSRRLSDVSGICEQELSLSDKIGRLQSPDLRKRLAQSRKEGSSWQSVTDESVAKLTESEILAENSVSDIVSEHVNTSTTVGQKRRTRSSSISENIEQNGKDGNCSIEKLPVRKSRRSVRKSSSFEELKAQANSINSQSDGDIFRKDKQIGNSSSTQSLPGLRSKRRSSAQSVQINHHSKIKNTSTRTVIPSVSTAELTDPVNSLVVKCEPTLSDDDRVPCIKFGPEISIADPILTPKLELISPSTECNSLDIMEIKPSTLIQEENLSGVHQQAQQGGSGKQDSVGQKLTRSRYKRLSQTSDPEKFDSVKVEDEKDCLEGKGLIEYRQEAALTPLTRRTQMEIAAQQLAKMLMAAKNSEKKAQTGSRIVTRAFNTAKDSPASSAPGRIPTEVGLKTRSRGRSRKAPLTIENSGGNDPPKASSTPNKEGLRQKRVTEQHDKIITKSSEDKEVRDDIESDLDTSSLSSDADEVQNKKTPAKKNLKMLVKRQSQLKKKVANAAIGKGSKLSNSGSCEEQKQQNVVSSSTHSEVLPTLSSSDSENEMHKPGSEKDAKQLQRPDTPEQRENDLLHSTDSLVLPALSSSDSDSEEETSKAGAGKVTKGKQEVMELKTSGQISQEQMAVDSCLVFNAEKPTPGRRRGRLKLTRGKHEESAQVKTTSIRVDNGNTAKPINDLRLKSKEFSLVKQFDERGDKEVEEEQVKSYARNRGSLGNISGSVSLKKNDGNVIGESRVKSKEFISSSSEDDEEKVTGKEKHVNSQSIRESPASLKESQHIGPSCEASDMAEVSGNKGHITKSGYKFKRLHCVPHLLSSFVPSQFSAFKATKSPKRKNESDSEFPLPVADNTLGSGNLDVKSNIISNSDSMDKSRNSGHSAHKDSYPIPSTNLANRNIETPAKLKFPSSQVMEANTLDTKSDSIPVCTKRHSEDLTQAKSKKNISELETNSDSLPVCVEKQAKSSAQAKSLSKSDLETNSDGLPVCVEEQTESPTQANDLNRSELGSDGDECLLQIVEDGGPDLAGLCGAAEATEGEDLSDLRHTSNTVIKCDNHAESNEESSNRNSSVEPPGMAQKCAKDDESIIASRCSPLGNKIASSSVATQRKLEAKKGRKRKALMPEDDGTIDKELESCNLTLKYVFSFFQVTRCLSPLPRSPSPKRVCRVDEVQNSSESLVKFSAAAPDKATTVTPAPTRLPLVRLELERVCDDGTDNEDDGQFHDNTESSAKDIGDKVCKGRVSSGSSVHHQSRTAETASMSLSHQMMQAKKLLKARRKPAEIGKKNVVLMPPLKKKKEDDDLQNGKKKKEGSGLQNGGQKQKKLGANLGKFITPYAAVLHDIKAFLSNGGDVAAAVSVVLTRVDGREVRHVWAMLPHLAVECMNNQKEEDVLSQIYAACEKTGFFIEAVFATVGELRLSKIISHLASMNKSVDNTSIMGAIWNEVFRKDNNRSQLSLLAFCRLFMLLCMENGDVEQARVLVYSIAWCGYLPLGPCLMTIAGVWPLVLSPTFNNQPIVDVLFFMLRSTYLKEPHILSKVSQVTQRLLRWGTTSKDDGSKLLKSLKDSLALLAENPTDPCASDKSFVIQKAMELLLIFKGAEWAEEHFHKRTLVSVAMRWESRGGQDMGPRPALIIGLFKVFQSVLAVLTLSSSTAKQIMSQVCARCLRRKKGQLEVDFILLESLLELSTYDPLRSSEILRTWQNANPGKMTSQLLDKMQETKIQLAQLLKEDGKQEKNSGALKDVGSVPTRVNPEMPAANKEWKGRNRGGCARGRGHKRGFRGRGKN</sequence>
<gene>
    <name evidence="2" type="ORF">RRG08_024659</name>
</gene>
<feature type="compositionally biased region" description="Polar residues" evidence="1">
    <location>
        <begin position="994"/>
        <end position="1003"/>
    </location>
</feature>
<feature type="compositionally biased region" description="Low complexity" evidence="1">
    <location>
        <begin position="654"/>
        <end position="667"/>
    </location>
</feature>
<feature type="compositionally biased region" description="Basic and acidic residues" evidence="1">
    <location>
        <begin position="164"/>
        <end position="176"/>
    </location>
</feature>
<feature type="compositionally biased region" description="Basic and acidic residues" evidence="1">
    <location>
        <begin position="2074"/>
        <end position="2092"/>
    </location>
</feature>
<feature type="compositionally biased region" description="Basic and acidic residues" evidence="1">
    <location>
        <begin position="720"/>
        <end position="733"/>
    </location>
</feature>
<organism evidence="2 3">
    <name type="scientific">Elysia crispata</name>
    <name type="common">lettuce slug</name>
    <dbReference type="NCBI Taxonomy" id="231223"/>
    <lineage>
        <taxon>Eukaryota</taxon>
        <taxon>Metazoa</taxon>
        <taxon>Spiralia</taxon>
        <taxon>Lophotrochozoa</taxon>
        <taxon>Mollusca</taxon>
        <taxon>Gastropoda</taxon>
        <taxon>Heterobranchia</taxon>
        <taxon>Euthyneura</taxon>
        <taxon>Panpulmonata</taxon>
        <taxon>Sacoglossa</taxon>
        <taxon>Placobranchoidea</taxon>
        <taxon>Plakobranchidae</taxon>
        <taxon>Elysia</taxon>
    </lineage>
</organism>
<feature type="region of interest" description="Disordered" evidence="1">
    <location>
        <begin position="2587"/>
        <end position="2640"/>
    </location>
</feature>
<feature type="region of interest" description="Disordered" evidence="1">
    <location>
        <begin position="1598"/>
        <end position="1636"/>
    </location>
</feature>
<dbReference type="EMBL" id="JAWDGP010003173">
    <property type="protein sequence ID" value="KAK3776888.1"/>
    <property type="molecule type" value="Genomic_DNA"/>
</dbReference>
<feature type="compositionally biased region" description="Basic and acidic residues" evidence="1">
    <location>
        <begin position="349"/>
        <end position="361"/>
    </location>
</feature>
<feature type="compositionally biased region" description="Basic and acidic residues" evidence="1">
    <location>
        <begin position="1726"/>
        <end position="1741"/>
    </location>
</feature>
<feature type="region of interest" description="Disordered" evidence="1">
    <location>
        <begin position="444"/>
        <end position="574"/>
    </location>
</feature>
<accession>A0AAE0ZWB8</accession>
<feature type="region of interest" description="Disordered" evidence="1">
    <location>
        <begin position="24"/>
        <end position="43"/>
    </location>
</feature>
<feature type="compositionally biased region" description="Polar residues" evidence="1">
    <location>
        <begin position="1032"/>
        <end position="1042"/>
    </location>
</feature>
<feature type="compositionally biased region" description="Low complexity" evidence="1">
    <location>
        <begin position="561"/>
        <end position="574"/>
    </location>
</feature>
<feature type="compositionally biased region" description="Basic residues" evidence="1">
    <location>
        <begin position="1339"/>
        <end position="1359"/>
    </location>
</feature>
<feature type="compositionally biased region" description="Polar residues" evidence="1">
    <location>
        <begin position="1013"/>
        <end position="1022"/>
    </location>
</feature>
<feature type="region of interest" description="Disordered" evidence="1">
    <location>
        <begin position="642"/>
        <end position="786"/>
    </location>
</feature>
<feature type="region of interest" description="Disordered" evidence="1">
    <location>
        <begin position="1687"/>
        <end position="1751"/>
    </location>
</feature>
<keyword evidence="3" id="KW-1185">Reference proteome</keyword>
<feature type="compositionally biased region" description="Basic and acidic residues" evidence="1">
    <location>
        <begin position="1404"/>
        <end position="1433"/>
    </location>
</feature>
<feature type="compositionally biased region" description="Polar residues" evidence="1">
    <location>
        <begin position="128"/>
        <end position="142"/>
    </location>
</feature>
<feature type="region of interest" description="Disordered" evidence="1">
    <location>
        <begin position="937"/>
        <end position="1042"/>
    </location>
</feature>
<feature type="region of interest" description="Disordered" evidence="1">
    <location>
        <begin position="61"/>
        <end position="430"/>
    </location>
</feature>
<feature type="compositionally biased region" description="Polar residues" evidence="1">
    <location>
        <begin position="548"/>
        <end position="560"/>
    </location>
</feature>
<feature type="compositionally biased region" description="Basic and acidic residues" evidence="1">
    <location>
        <begin position="760"/>
        <end position="778"/>
    </location>
</feature>
<feature type="compositionally biased region" description="Polar residues" evidence="1">
    <location>
        <begin position="24"/>
        <end position="41"/>
    </location>
</feature>
<feature type="compositionally biased region" description="Polar residues" evidence="1">
    <location>
        <begin position="1272"/>
        <end position="1288"/>
    </location>
</feature>
<feature type="region of interest" description="Disordered" evidence="1">
    <location>
        <begin position="2145"/>
        <end position="2175"/>
    </location>
</feature>
<feature type="compositionally biased region" description="Acidic residues" evidence="1">
    <location>
        <begin position="528"/>
        <end position="547"/>
    </location>
</feature>
<feature type="region of interest" description="Disordered" evidence="1">
    <location>
        <begin position="2066"/>
        <end position="2117"/>
    </location>
</feature>
<feature type="compositionally biased region" description="Polar residues" evidence="1">
    <location>
        <begin position="1226"/>
        <end position="1245"/>
    </location>
</feature>
<feature type="compositionally biased region" description="Basic and acidic residues" evidence="1">
    <location>
        <begin position="668"/>
        <end position="677"/>
    </location>
</feature>
<feature type="compositionally biased region" description="Low complexity" evidence="1">
    <location>
        <begin position="1436"/>
        <end position="1447"/>
    </location>
</feature>
<feature type="compositionally biased region" description="Low complexity" evidence="1">
    <location>
        <begin position="372"/>
        <end position="390"/>
    </location>
</feature>
<feature type="compositionally biased region" description="Polar residues" evidence="1">
    <location>
        <begin position="221"/>
        <end position="230"/>
    </location>
</feature>
<feature type="region of interest" description="Disordered" evidence="1">
    <location>
        <begin position="1221"/>
        <end position="1468"/>
    </location>
</feature>
<feature type="compositionally biased region" description="Polar residues" evidence="1">
    <location>
        <begin position="1131"/>
        <end position="1152"/>
    </location>
</feature>
<evidence type="ECO:0000256" key="1">
    <source>
        <dbReference type="SAM" id="MobiDB-lite"/>
    </source>
</evidence>
<reference evidence="2" key="1">
    <citation type="journal article" date="2023" name="G3 (Bethesda)">
        <title>A reference genome for the long-term kleptoplast-retaining sea slug Elysia crispata morphotype clarki.</title>
        <authorList>
            <person name="Eastman K.E."/>
            <person name="Pendleton A.L."/>
            <person name="Shaikh M.A."/>
            <person name="Suttiyut T."/>
            <person name="Ogas R."/>
            <person name="Tomko P."/>
            <person name="Gavelis G."/>
            <person name="Widhalm J.R."/>
            <person name="Wisecaver J.H."/>
        </authorList>
    </citation>
    <scope>NUCLEOTIDE SEQUENCE</scope>
    <source>
        <strain evidence="2">ECLA1</strain>
    </source>
</reference>
<feature type="region of interest" description="Disordered" evidence="1">
    <location>
        <begin position="1910"/>
        <end position="1933"/>
    </location>
</feature>
<feature type="compositionally biased region" description="Polar residues" evidence="1">
    <location>
        <begin position="678"/>
        <end position="705"/>
    </location>
</feature>
<protein>
    <submittedName>
        <fullName evidence="2">Uncharacterized protein</fullName>
    </submittedName>
</protein>
<evidence type="ECO:0000313" key="3">
    <source>
        <dbReference type="Proteomes" id="UP001283361"/>
    </source>
</evidence>
<feature type="compositionally biased region" description="Polar residues" evidence="1">
    <location>
        <begin position="2097"/>
        <end position="2117"/>
    </location>
</feature>
<evidence type="ECO:0000313" key="2">
    <source>
        <dbReference type="EMBL" id="KAK3776888.1"/>
    </source>
</evidence>
<feature type="compositionally biased region" description="Basic and acidic residues" evidence="1">
    <location>
        <begin position="1290"/>
        <end position="1317"/>
    </location>
</feature>
<feature type="compositionally biased region" description="Basic residues" evidence="1">
    <location>
        <begin position="2627"/>
        <end position="2640"/>
    </location>
</feature>
<feature type="compositionally biased region" description="Acidic residues" evidence="1">
    <location>
        <begin position="97"/>
        <end position="113"/>
    </location>
</feature>
<feature type="compositionally biased region" description="Polar residues" evidence="1">
    <location>
        <begin position="1369"/>
        <end position="1401"/>
    </location>
</feature>